<evidence type="ECO:0000313" key="12">
    <source>
        <dbReference type="Proteomes" id="UP000254777"/>
    </source>
</evidence>
<keyword evidence="5 10" id="KW-0812">Transmembrane</keyword>
<dbReference type="Proteomes" id="UP000254777">
    <property type="component" value="Unassembled WGS sequence"/>
</dbReference>
<keyword evidence="8" id="KW-0811">Translocation</keyword>
<proteinExistence type="inferred from homology"/>
<keyword evidence="3" id="KW-0813">Transport</keyword>
<comment type="subcellular location">
    <subcellularLocation>
        <location evidence="1">Cell membrane</location>
        <topology evidence="1">Single-pass membrane protein</topology>
    </subcellularLocation>
</comment>
<evidence type="ECO:0000256" key="6">
    <source>
        <dbReference type="ARBA" id="ARBA00022927"/>
    </source>
</evidence>
<evidence type="ECO:0000256" key="3">
    <source>
        <dbReference type="ARBA" id="ARBA00022448"/>
    </source>
</evidence>
<keyword evidence="4" id="KW-1003">Cell membrane</keyword>
<dbReference type="Pfam" id="PF02699">
    <property type="entry name" value="YajC"/>
    <property type="match status" value="1"/>
</dbReference>
<evidence type="ECO:0000256" key="8">
    <source>
        <dbReference type="ARBA" id="ARBA00023010"/>
    </source>
</evidence>
<protein>
    <submittedName>
        <fullName evidence="11">Preprotein translocase subunit YajC</fullName>
    </submittedName>
</protein>
<dbReference type="PANTHER" id="PTHR33909:SF1">
    <property type="entry name" value="SEC TRANSLOCON ACCESSORY COMPLEX SUBUNIT YAJC"/>
    <property type="match status" value="1"/>
</dbReference>
<dbReference type="GO" id="GO:0015031">
    <property type="term" value="P:protein transport"/>
    <property type="evidence" value="ECO:0007669"/>
    <property type="project" value="UniProtKB-KW"/>
</dbReference>
<organism evidence="11 12">
    <name type="scientific">Peptoniphilus indolicus</name>
    <dbReference type="NCBI Taxonomy" id="33030"/>
    <lineage>
        <taxon>Bacteria</taxon>
        <taxon>Bacillati</taxon>
        <taxon>Bacillota</taxon>
        <taxon>Tissierellia</taxon>
        <taxon>Tissierellales</taxon>
        <taxon>Peptoniphilaceae</taxon>
        <taxon>Peptoniphilus</taxon>
    </lineage>
</organism>
<dbReference type="EMBL" id="UGTH01000001">
    <property type="protein sequence ID" value="SUB76141.1"/>
    <property type="molecule type" value="Genomic_DNA"/>
</dbReference>
<evidence type="ECO:0000256" key="2">
    <source>
        <dbReference type="ARBA" id="ARBA00006742"/>
    </source>
</evidence>
<evidence type="ECO:0000256" key="1">
    <source>
        <dbReference type="ARBA" id="ARBA00004162"/>
    </source>
</evidence>
<dbReference type="PRINTS" id="PR01853">
    <property type="entry name" value="YAJCTRNLCASE"/>
</dbReference>
<dbReference type="GO" id="GO:0005886">
    <property type="term" value="C:plasma membrane"/>
    <property type="evidence" value="ECO:0007669"/>
    <property type="project" value="UniProtKB-SubCell"/>
</dbReference>
<dbReference type="AlphaFoldDB" id="A0A379DEV8"/>
<sequence>MQDSSTMLVTFGPLILMMIVFYFLLIRPQKKKQNEIQSMRNNIKIGDDVITIGGIMGKVLLVKEDYVVIETSSTKTRLDIMKWGIGSLASNKAE</sequence>
<name>A0A379DEV8_9FIRM</name>
<reference evidence="11 12" key="1">
    <citation type="submission" date="2018-06" db="EMBL/GenBank/DDBJ databases">
        <authorList>
            <consortium name="Pathogen Informatics"/>
            <person name="Doyle S."/>
        </authorList>
    </citation>
    <scope>NUCLEOTIDE SEQUENCE [LARGE SCALE GENOMIC DNA]</scope>
    <source>
        <strain evidence="11 12">NCTC11088</strain>
    </source>
</reference>
<gene>
    <name evidence="11" type="primary">yajC</name>
    <name evidence="11" type="ORF">NCTC11088_01953</name>
</gene>
<keyword evidence="9 10" id="KW-0472">Membrane</keyword>
<evidence type="ECO:0000256" key="7">
    <source>
        <dbReference type="ARBA" id="ARBA00022989"/>
    </source>
</evidence>
<keyword evidence="7 10" id="KW-1133">Transmembrane helix</keyword>
<feature type="transmembrane region" description="Helical" evidence="10">
    <location>
        <begin position="6"/>
        <end position="25"/>
    </location>
</feature>
<evidence type="ECO:0000256" key="4">
    <source>
        <dbReference type="ARBA" id="ARBA00022475"/>
    </source>
</evidence>
<dbReference type="NCBIfam" id="TIGR00739">
    <property type="entry name" value="yajC"/>
    <property type="match status" value="1"/>
</dbReference>
<evidence type="ECO:0000256" key="9">
    <source>
        <dbReference type="ARBA" id="ARBA00023136"/>
    </source>
</evidence>
<dbReference type="SMART" id="SM01323">
    <property type="entry name" value="YajC"/>
    <property type="match status" value="1"/>
</dbReference>
<accession>A0A379DEV8</accession>
<dbReference type="PANTHER" id="PTHR33909">
    <property type="entry name" value="SEC TRANSLOCON ACCESSORY COMPLEX SUBUNIT YAJC"/>
    <property type="match status" value="1"/>
</dbReference>
<keyword evidence="6" id="KW-0653">Protein transport</keyword>
<dbReference type="InterPro" id="IPR003849">
    <property type="entry name" value="Preprotein_translocase_YajC"/>
</dbReference>
<evidence type="ECO:0000256" key="5">
    <source>
        <dbReference type="ARBA" id="ARBA00022692"/>
    </source>
</evidence>
<evidence type="ECO:0000313" key="11">
    <source>
        <dbReference type="EMBL" id="SUB76141.1"/>
    </source>
</evidence>
<comment type="similarity">
    <text evidence="2">Belongs to the YajC family.</text>
</comment>
<evidence type="ECO:0000256" key="10">
    <source>
        <dbReference type="SAM" id="Phobius"/>
    </source>
</evidence>
<dbReference type="RefSeq" id="WP_115312255.1">
    <property type="nucleotide sequence ID" value="NZ_UGTH01000001.1"/>
</dbReference>